<sequence length="186" mass="20658">MNGDWVVEGGPVGGVVEGGDGSQMVGGWGQRRGRRFGEEWDEIVKGRDRRVIQGNIPEDNVYIGPKPQNHNQRVTLTHMRQKHRKGEPITMVTAYDYPSVVHLHSAGIDICLVEDSASMVVHGHDTTLPITLDEMLVHCCAVARGAKRSLLVGDLPFGTYESSSHQVEFLCVTVLNSWKRAEFIRL</sequence>
<dbReference type="PANTHER" id="PTHR20881:SF0">
    <property type="entry name" value="3-METHYL-2-OXOBUTANOATE HYDROXYMETHYLTRANSFERASE"/>
    <property type="match status" value="1"/>
</dbReference>
<accession>A0AA88S5E3</accession>
<reference evidence="7" key="1">
    <citation type="submission" date="2022-12" db="EMBL/GenBank/DDBJ databases">
        <title>Draft genome assemblies for two species of Escallonia (Escalloniales).</title>
        <authorList>
            <person name="Chanderbali A."/>
            <person name="Dervinis C."/>
            <person name="Anghel I."/>
            <person name="Soltis D."/>
            <person name="Soltis P."/>
            <person name="Zapata F."/>
        </authorList>
    </citation>
    <scope>NUCLEOTIDE SEQUENCE</scope>
    <source>
        <strain evidence="7">UCBG92.1500</strain>
        <tissue evidence="7">Leaf</tissue>
    </source>
</reference>
<dbReference type="GO" id="GO:0003864">
    <property type="term" value="F:3-methyl-2-oxobutanoate hydroxymethyltransferase activity"/>
    <property type="evidence" value="ECO:0007669"/>
    <property type="project" value="UniProtKB-EC"/>
</dbReference>
<evidence type="ECO:0000256" key="4">
    <source>
        <dbReference type="ARBA" id="ARBA00022679"/>
    </source>
</evidence>
<name>A0AA88S5E3_9ASTE</name>
<dbReference type="SUPFAM" id="SSF51621">
    <property type="entry name" value="Phosphoenolpyruvate/pyruvate domain"/>
    <property type="match status" value="1"/>
</dbReference>
<dbReference type="EC" id="2.1.2.11" evidence="3"/>
<feature type="compositionally biased region" description="Gly residues" evidence="6">
    <location>
        <begin position="10"/>
        <end position="30"/>
    </location>
</feature>
<dbReference type="GO" id="GO:0015940">
    <property type="term" value="P:pantothenate biosynthetic process"/>
    <property type="evidence" value="ECO:0007669"/>
    <property type="project" value="InterPro"/>
</dbReference>
<keyword evidence="8" id="KW-1185">Reference proteome</keyword>
<comment type="caution">
    <text evidence="7">The sequence shown here is derived from an EMBL/GenBank/DDBJ whole genome shotgun (WGS) entry which is preliminary data.</text>
</comment>
<proteinExistence type="inferred from homology"/>
<evidence type="ECO:0000256" key="1">
    <source>
        <dbReference type="ARBA" id="ARBA00005033"/>
    </source>
</evidence>
<evidence type="ECO:0000256" key="3">
    <source>
        <dbReference type="ARBA" id="ARBA00012618"/>
    </source>
</evidence>
<dbReference type="InterPro" id="IPR040442">
    <property type="entry name" value="Pyrv_kinase-like_dom_sf"/>
</dbReference>
<dbReference type="InterPro" id="IPR015813">
    <property type="entry name" value="Pyrv/PenolPyrv_kinase-like_dom"/>
</dbReference>
<evidence type="ECO:0000256" key="6">
    <source>
        <dbReference type="SAM" id="MobiDB-lite"/>
    </source>
</evidence>
<organism evidence="7 8">
    <name type="scientific">Escallonia rubra</name>
    <dbReference type="NCBI Taxonomy" id="112253"/>
    <lineage>
        <taxon>Eukaryota</taxon>
        <taxon>Viridiplantae</taxon>
        <taxon>Streptophyta</taxon>
        <taxon>Embryophyta</taxon>
        <taxon>Tracheophyta</taxon>
        <taxon>Spermatophyta</taxon>
        <taxon>Magnoliopsida</taxon>
        <taxon>eudicotyledons</taxon>
        <taxon>Gunneridae</taxon>
        <taxon>Pentapetalae</taxon>
        <taxon>asterids</taxon>
        <taxon>campanulids</taxon>
        <taxon>Escalloniales</taxon>
        <taxon>Escalloniaceae</taxon>
        <taxon>Escallonia</taxon>
    </lineage>
</organism>
<dbReference type="Proteomes" id="UP001187471">
    <property type="component" value="Unassembled WGS sequence"/>
</dbReference>
<evidence type="ECO:0000313" key="8">
    <source>
        <dbReference type="Proteomes" id="UP001187471"/>
    </source>
</evidence>
<dbReference type="AlphaFoldDB" id="A0AA88S5E3"/>
<dbReference type="InterPro" id="IPR003700">
    <property type="entry name" value="Pantoate_hydroxy_MeTrfase"/>
</dbReference>
<comment type="pathway">
    <text evidence="1">Cofactor biosynthesis; (R)-pantothenate biosynthesis; (R)-pantoate from 3-methyl-2-oxobutanoate: step 1/2.</text>
</comment>
<dbReference type="GO" id="GO:0005739">
    <property type="term" value="C:mitochondrion"/>
    <property type="evidence" value="ECO:0007669"/>
    <property type="project" value="TreeGrafter"/>
</dbReference>
<dbReference type="Gene3D" id="3.20.20.60">
    <property type="entry name" value="Phosphoenolpyruvate-binding domains"/>
    <property type="match status" value="1"/>
</dbReference>
<evidence type="ECO:0000313" key="7">
    <source>
        <dbReference type="EMBL" id="KAK2992291.1"/>
    </source>
</evidence>
<gene>
    <name evidence="7" type="ORF">RJ640_020284</name>
</gene>
<evidence type="ECO:0000256" key="2">
    <source>
        <dbReference type="ARBA" id="ARBA00008676"/>
    </source>
</evidence>
<dbReference type="GO" id="GO:0000287">
    <property type="term" value="F:magnesium ion binding"/>
    <property type="evidence" value="ECO:0007669"/>
    <property type="project" value="TreeGrafter"/>
</dbReference>
<dbReference type="EMBL" id="JAVXUO010000422">
    <property type="protein sequence ID" value="KAK2992291.1"/>
    <property type="molecule type" value="Genomic_DNA"/>
</dbReference>
<dbReference type="Pfam" id="PF02548">
    <property type="entry name" value="Pantoate_transf"/>
    <property type="match status" value="1"/>
</dbReference>
<comment type="similarity">
    <text evidence="2">Belongs to the PanB family.</text>
</comment>
<dbReference type="PANTHER" id="PTHR20881">
    <property type="entry name" value="3-METHYL-2-OXOBUTANOATE HYDROXYMETHYLTRANSFERASE"/>
    <property type="match status" value="1"/>
</dbReference>
<feature type="region of interest" description="Disordered" evidence="6">
    <location>
        <begin position="9"/>
        <end position="30"/>
    </location>
</feature>
<evidence type="ECO:0000256" key="5">
    <source>
        <dbReference type="ARBA" id="ARBA00049172"/>
    </source>
</evidence>
<keyword evidence="4" id="KW-0808">Transferase</keyword>
<protein>
    <recommendedName>
        <fullName evidence="3">3-methyl-2-oxobutanoate hydroxymethyltransferase</fullName>
        <ecNumber evidence="3">2.1.2.11</ecNumber>
    </recommendedName>
</protein>
<comment type="catalytic activity">
    <reaction evidence="5">
        <text>(6R)-5,10-methylene-5,6,7,8-tetrahydrofolate + 3-methyl-2-oxobutanoate + H2O = 2-dehydropantoate + (6S)-5,6,7,8-tetrahydrofolate</text>
        <dbReference type="Rhea" id="RHEA:11824"/>
        <dbReference type="ChEBI" id="CHEBI:11561"/>
        <dbReference type="ChEBI" id="CHEBI:11851"/>
        <dbReference type="ChEBI" id="CHEBI:15377"/>
        <dbReference type="ChEBI" id="CHEBI:15636"/>
        <dbReference type="ChEBI" id="CHEBI:57453"/>
        <dbReference type="EC" id="2.1.2.11"/>
    </reaction>
</comment>